<gene>
    <name evidence="8" type="ORF">EP47_13975</name>
</gene>
<keyword evidence="9" id="KW-1185">Reference proteome</keyword>
<evidence type="ECO:0000256" key="4">
    <source>
        <dbReference type="RuleBase" id="RU362125"/>
    </source>
</evidence>
<feature type="domain" description="Acyl-CoA oxidase/dehydrogenase middle" evidence="6">
    <location>
        <begin position="181"/>
        <end position="278"/>
    </location>
</feature>
<dbReference type="Pfam" id="PF02770">
    <property type="entry name" value="Acyl-CoA_dh_M"/>
    <property type="match status" value="1"/>
</dbReference>
<comment type="similarity">
    <text evidence="1 4">Belongs to the acyl-CoA dehydrogenase family.</text>
</comment>
<dbReference type="Pfam" id="PF00441">
    <property type="entry name" value="Acyl-CoA_dh_1"/>
    <property type="match status" value="1"/>
</dbReference>
<evidence type="ECO:0000259" key="6">
    <source>
        <dbReference type="Pfam" id="PF02770"/>
    </source>
</evidence>
<protein>
    <submittedName>
        <fullName evidence="8">Acyl-CoA dehydrogenase</fullName>
    </submittedName>
</protein>
<keyword evidence="4" id="KW-0560">Oxidoreductase</keyword>
<dbReference type="PANTHER" id="PTHR42707:SF2">
    <property type="entry name" value="ACD11 DEHYDROGENASE"/>
    <property type="match status" value="1"/>
</dbReference>
<evidence type="ECO:0000313" key="8">
    <source>
        <dbReference type="EMBL" id="KGP62914.1"/>
    </source>
</evidence>
<dbReference type="AlphaFoldDB" id="A0A0A2SU49"/>
<dbReference type="SUPFAM" id="SSF56645">
    <property type="entry name" value="Acyl-CoA dehydrogenase NM domain-like"/>
    <property type="match status" value="1"/>
</dbReference>
<dbReference type="Proteomes" id="UP000054422">
    <property type="component" value="Unassembled WGS sequence"/>
</dbReference>
<dbReference type="GO" id="GO:0003995">
    <property type="term" value="F:acyl-CoA dehydrogenase activity"/>
    <property type="evidence" value="ECO:0007669"/>
    <property type="project" value="TreeGrafter"/>
</dbReference>
<feature type="domain" description="Acyl-CoA dehydrogenase/oxidase C-terminal" evidence="5">
    <location>
        <begin position="290"/>
        <end position="446"/>
    </location>
</feature>
<dbReference type="STRING" id="1498499.EP47_13975"/>
<dbReference type="InterPro" id="IPR009100">
    <property type="entry name" value="AcylCoA_DH/oxidase_NM_dom_sf"/>
</dbReference>
<comment type="cofactor">
    <cofactor evidence="4">
        <name>FAD</name>
        <dbReference type="ChEBI" id="CHEBI:57692"/>
    </cofactor>
</comment>
<proteinExistence type="inferred from homology"/>
<dbReference type="OrthoDB" id="9771038at2"/>
<dbReference type="PANTHER" id="PTHR42707">
    <property type="entry name" value="ACYL-COA DEHYDROGENASE"/>
    <property type="match status" value="1"/>
</dbReference>
<evidence type="ECO:0000259" key="7">
    <source>
        <dbReference type="Pfam" id="PF18158"/>
    </source>
</evidence>
<dbReference type="Gene3D" id="2.40.110.20">
    <property type="match status" value="1"/>
</dbReference>
<dbReference type="InterPro" id="IPR006091">
    <property type="entry name" value="Acyl-CoA_Oxase/DH_mid-dom"/>
</dbReference>
<dbReference type="SUPFAM" id="SSF47203">
    <property type="entry name" value="Acyl-CoA dehydrogenase C-terminal domain-like"/>
    <property type="match status" value="1"/>
</dbReference>
<dbReference type="Pfam" id="PF18158">
    <property type="entry name" value="AidB_N"/>
    <property type="match status" value="1"/>
</dbReference>
<feature type="domain" description="Adaptive response protein AidB N-terminal" evidence="7">
    <location>
        <begin position="70"/>
        <end position="155"/>
    </location>
</feature>
<comment type="caution">
    <text evidence="8">The sequence shown here is derived from an EMBL/GenBank/DDBJ whole genome shotgun (WGS) entry which is preliminary data.</text>
</comment>
<evidence type="ECO:0000256" key="3">
    <source>
        <dbReference type="ARBA" id="ARBA00022827"/>
    </source>
</evidence>
<dbReference type="InterPro" id="IPR009075">
    <property type="entry name" value="AcylCo_DH/oxidase_C"/>
</dbReference>
<evidence type="ECO:0000256" key="1">
    <source>
        <dbReference type="ARBA" id="ARBA00009347"/>
    </source>
</evidence>
<dbReference type="InterPro" id="IPR036250">
    <property type="entry name" value="AcylCo_DH-like_C"/>
</dbReference>
<dbReference type="EMBL" id="JNCF01000034">
    <property type="protein sequence ID" value="KGP62914.1"/>
    <property type="molecule type" value="Genomic_DNA"/>
</dbReference>
<keyword evidence="2 4" id="KW-0285">Flavoprotein</keyword>
<dbReference type="InterPro" id="IPR041504">
    <property type="entry name" value="AidB_N"/>
</dbReference>
<keyword evidence="3 4" id="KW-0274">FAD</keyword>
<evidence type="ECO:0000259" key="5">
    <source>
        <dbReference type="Pfam" id="PF00441"/>
    </source>
</evidence>
<name>A0A0A2SU49_9GAMM</name>
<sequence>MSAMNEYKEARNNFTLWSKQLKENILLDHSCLTHTFRTQFPDEPDFINQLRQFSKDVVEQLEPVVMENNLDANLPKIEQFNAIGERNDRILHHPSYLRAGDIIYGSGLMHYLLKPGQMKKTLSLFLLSSHAGEAGHNCPIACSAGVIRILNNCSQQLESTPYYLDKLTHPSFTNSFTGAQFLTEIQGGSDVGANATFAYQDEKGQWRIAGEKWFCSNANADLILLTARYDQEIAGTKGLGLFLVPQRLDDGLPNHYYLRRLKQKIGTRSMATAEIDFDGAIAYPMGNVEEGIHLVMENVLHLSRIFNSFSVLGMARRAYQIAYYYAKNRPAFAHMIVEYPLVKETLAKIKSENLAMLSSAFHMVHCQDELDILPHQEQTQSRKLLLRTLANINKYFTAKRSVENIHHCLDLLAGNGTIESFSSLPRLLRDCIVCENWEGTHFTLWMQTLRDMHKFAIDELFIAHLQQLLEQIHDQNPHKTLLKEKINNLSETIKTMKSRSHEEQTLLIKIVIEHMASLLAALCLAIEMQQGQSPKAKQAALILFINDHLANCSLKHSDYMKILNTIIG</sequence>
<dbReference type="InterPro" id="IPR052904">
    <property type="entry name" value="Acyl-CoA_dehydrogenase-like"/>
</dbReference>
<evidence type="ECO:0000313" key="9">
    <source>
        <dbReference type="Proteomes" id="UP000054422"/>
    </source>
</evidence>
<organism evidence="8 9">
    <name type="scientific">Legionella norrlandica</name>
    <dbReference type="NCBI Taxonomy" id="1498499"/>
    <lineage>
        <taxon>Bacteria</taxon>
        <taxon>Pseudomonadati</taxon>
        <taxon>Pseudomonadota</taxon>
        <taxon>Gammaproteobacteria</taxon>
        <taxon>Legionellales</taxon>
        <taxon>Legionellaceae</taxon>
        <taxon>Legionella</taxon>
    </lineage>
</organism>
<reference evidence="8 9" key="1">
    <citation type="submission" date="2014-05" db="EMBL/GenBank/DDBJ databases">
        <authorList>
            <person name="Rizzardi K."/>
            <person name="Winiecka-Krusnell J."/>
            <person name="Ramliden M."/>
            <person name="Alm E."/>
            <person name="Andersson S."/>
            <person name="Byfors S."/>
        </authorList>
    </citation>
    <scope>NUCLEOTIDE SEQUENCE [LARGE SCALE GENOMIC DNA]</scope>
    <source>
        <strain evidence="8 9">LEGN</strain>
    </source>
</reference>
<evidence type="ECO:0000256" key="2">
    <source>
        <dbReference type="ARBA" id="ARBA00022630"/>
    </source>
</evidence>
<accession>A0A0A2SU49</accession>
<dbReference type="Gene3D" id="1.20.140.10">
    <property type="entry name" value="Butyryl-CoA Dehydrogenase, subunit A, domain 3"/>
    <property type="match status" value="1"/>
</dbReference>